<gene>
    <name evidence="1" type="ORF">OO17_05155</name>
</gene>
<dbReference type="OrthoDB" id="7573071at2"/>
<dbReference type="PATRIC" id="fig|1076.23.peg.126"/>
<comment type="caution">
    <text evidence="1">The sequence shown here is derived from an EMBL/GenBank/DDBJ whole genome shotgun (WGS) entry which is preliminary data.</text>
</comment>
<sequence>MADDLGSVYVFNVYSETLTLSTNGATVAAGAIPGWFTNATPKYRPNAIAVPRTLNASDGPGRFFNGKNALTISWADGLFAAQVPIDGKSYPIIQDLLLFIDKNSWSLVNQYGIEVENGPVLGVADFDILAPIFAKA</sequence>
<evidence type="ECO:0000313" key="2">
    <source>
        <dbReference type="Proteomes" id="UP000032515"/>
    </source>
</evidence>
<evidence type="ECO:0000313" key="1">
    <source>
        <dbReference type="EMBL" id="KIZ47288.1"/>
    </source>
</evidence>
<proteinExistence type="predicted"/>
<name>A0A0D7F2H2_RHOPL</name>
<dbReference type="RefSeq" id="WP_044406616.1">
    <property type="nucleotide sequence ID" value="NZ_JXXE01000095.1"/>
</dbReference>
<dbReference type="Proteomes" id="UP000032515">
    <property type="component" value="Unassembled WGS sequence"/>
</dbReference>
<reference evidence="1 2" key="1">
    <citation type="submission" date="2014-11" db="EMBL/GenBank/DDBJ databases">
        <title>Genomics and ecophysiology of heterotrophic nitrogen fixing bacteria isolated from estuarine surface water.</title>
        <authorList>
            <person name="Bentzon-Tilia M."/>
            <person name="Severin I."/>
            <person name="Hansen L.H."/>
            <person name="Riemann L."/>
        </authorList>
    </citation>
    <scope>NUCLEOTIDE SEQUENCE [LARGE SCALE GENOMIC DNA]</scope>
    <source>
        <strain evidence="1 2">BAL398</strain>
    </source>
</reference>
<organism evidence="1 2">
    <name type="scientific">Rhodopseudomonas palustris</name>
    <dbReference type="NCBI Taxonomy" id="1076"/>
    <lineage>
        <taxon>Bacteria</taxon>
        <taxon>Pseudomonadati</taxon>
        <taxon>Pseudomonadota</taxon>
        <taxon>Alphaproteobacteria</taxon>
        <taxon>Hyphomicrobiales</taxon>
        <taxon>Nitrobacteraceae</taxon>
        <taxon>Rhodopseudomonas</taxon>
    </lineage>
</organism>
<protein>
    <submittedName>
        <fullName evidence="1">Uncharacterized protein</fullName>
    </submittedName>
</protein>
<dbReference type="EMBL" id="JXXE01000095">
    <property type="protein sequence ID" value="KIZ47288.1"/>
    <property type="molecule type" value="Genomic_DNA"/>
</dbReference>
<dbReference type="AlphaFoldDB" id="A0A0D7F2H2"/>
<accession>A0A0D7F2H2</accession>